<dbReference type="PANTHER" id="PTHR10629:SF52">
    <property type="entry name" value="DNA (CYTOSINE-5)-METHYLTRANSFERASE 1"/>
    <property type="match status" value="1"/>
</dbReference>
<dbReference type="Pfam" id="PF00145">
    <property type="entry name" value="DNA_methylase"/>
    <property type="match status" value="1"/>
</dbReference>
<dbReference type="GO" id="GO:0003886">
    <property type="term" value="F:DNA (cytosine-5-)-methyltransferase activity"/>
    <property type="evidence" value="ECO:0007669"/>
    <property type="project" value="UniProtKB-EC"/>
</dbReference>
<sequence>MGKYSCEKCAKTFSQKSHYDKHLTRKNPCEIQTDKIKALIDKAVEEKLIELNKKLISNNTENNITINITEQMDISKMSKLELMEKCKELGITKSSSKNKGELIELINSKTHTKKKVETIIKDDGEIINSITLTPPVDFSPTTNVISLFSGMGGMDLGFSEQVIVHSESILTSDFIDSAYTTNGFVNLKRLPFKIVFQNDILPAAKKVAELNNWNHNYTLKDIRDYINDNYEFPSADVITGGFPCQDFSHAGKRKGFDADRGTLYQSYVEVVKRVKPIIFVAENVNGLLTMAGNPIQKIMDDFAAVGYEVKYQLIKCEDFGIPQTRHRVIIMGIRLDCRYKLKDDWNVITENKKKCAIKHYFMHLEEPDKSMDMAQQSYSKAAKLEKGQGQTEIKMDGFCPTMRAEHHGNIEFRRLNGGKNNEGHLPERRLSVREAALIQTFPPNCILTEKKPSSMAYKPIGNAVPPLLGYIIARKVQQILELCRAD</sequence>
<keyword evidence="3" id="KW-0808">Transferase</keyword>
<dbReference type="InterPro" id="IPR001525">
    <property type="entry name" value="C5_MeTfrase"/>
</dbReference>
<accession>A0A6C0H288</accession>
<dbReference type="InterPro" id="IPR029063">
    <property type="entry name" value="SAM-dependent_MTases_sf"/>
</dbReference>
<evidence type="ECO:0000256" key="3">
    <source>
        <dbReference type="ARBA" id="ARBA00022679"/>
    </source>
</evidence>
<evidence type="ECO:0000256" key="2">
    <source>
        <dbReference type="ARBA" id="ARBA00022603"/>
    </source>
</evidence>
<feature type="domain" description="C2H2-type" evidence="5">
    <location>
        <begin position="4"/>
        <end position="22"/>
    </location>
</feature>
<dbReference type="PROSITE" id="PS51679">
    <property type="entry name" value="SAM_MT_C5"/>
    <property type="match status" value="1"/>
</dbReference>
<dbReference type="SUPFAM" id="SSF53335">
    <property type="entry name" value="S-adenosyl-L-methionine-dependent methyltransferases"/>
    <property type="match status" value="1"/>
</dbReference>
<dbReference type="Gene3D" id="3.40.50.150">
    <property type="entry name" value="Vaccinia Virus protein VP39"/>
    <property type="match status" value="1"/>
</dbReference>
<dbReference type="EC" id="2.1.1.37" evidence="1"/>
<dbReference type="InterPro" id="IPR013087">
    <property type="entry name" value="Znf_C2H2_type"/>
</dbReference>
<dbReference type="GO" id="GO:0032259">
    <property type="term" value="P:methylation"/>
    <property type="evidence" value="ECO:0007669"/>
    <property type="project" value="UniProtKB-KW"/>
</dbReference>
<evidence type="ECO:0000259" key="5">
    <source>
        <dbReference type="PROSITE" id="PS50157"/>
    </source>
</evidence>
<dbReference type="GO" id="GO:0003677">
    <property type="term" value="F:DNA binding"/>
    <property type="evidence" value="ECO:0007669"/>
    <property type="project" value="TreeGrafter"/>
</dbReference>
<keyword evidence="4" id="KW-0949">S-adenosyl-L-methionine</keyword>
<dbReference type="PROSITE" id="PS00094">
    <property type="entry name" value="C5_MTASE_1"/>
    <property type="match status" value="1"/>
</dbReference>
<dbReference type="GO" id="GO:0044027">
    <property type="term" value="P:negative regulation of gene expression via chromosomal CpG island methylation"/>
    <property type="evidence" value="ECO:0007669"/>
    <property type="project" value="TreeGrafter"/>
</dbReference>
<proteinExistence type="predicted"/>
<dbReference type="PANTHER" id="PTHR10629">
    <property type="entry name" value="CYTOSINE-SPECIFIC METHYLTRANSFERASE"/>
    <property type="match status" value="1"/>
</dbReference>
<dbReference type="AlphaFoldDB" id="A0A6C0H288"/>
<keyword evidence="2" id="KW-0489">Methyltransferase</keyword>
<evidence type="ECO:0000313" key="6">
    <source>
        <dbReference type="EMBL" id="QHT74569.1"/>
    </source>
</evidence>
<evidence type="ECO:0000256" key="1">
    <source>
        <dbReference type="ARBA" id="ARBA00011975"/>
    </source>
</evidence>
<dbReference type="EMBL" id="MN739852">
    <property type="protein sequence ID" value="QHT74569.1"/>
    <property type="molecule type" value="Genomic_DNA"/>
</dbReference>
<dbReference type="InterPro" id="IPR018117">
    <property type="entry name" value="C5_DNA_meth_AS"/>
</dbReference>
<organism evidence="6">
    <name type="scientific">viral metagenome</name>
    <dbReference type="NCBI Taxonomy" id="1070528"/>
    <lineage>
        <taxon>unclassified sequences</taxon>
        <taxon>metagenomes</taxon>
        <taxon>organismal metagenomes</taxon>
    </lineage>
</organism>
<dbReference type="NCBIfam" id="TIGR00675">
    <property type="entry name" value="dcm"/>
    <property type="match status" value="1"/>
</dbReference>
<dbReference type="InterPro" id="IPR031303">
    <property type="entry name" value="C5_meth_CS"/>
</dbReference>
<dbReference type="GO" id="GO:0005634">
    <property type="term" value="C:nucleus"/>
    <property type="evidence" value="ECO:0007669"/>
    <property type="project" value="TreeGrafter"/>
</dbReference>
<reference evidence="6" key="1">
    <citation type="journal article" date="2020" name="Nature">
        <title>Giant virus diversity and host interactions through global metagenomics.</title>
        <authorList>
            <person name="Schulz F."/>
            <person name="Roux S."/>
            <person name="Paez-Espino D."/>
            <person name="Jungbluth S."/>
            <person name="Walsh D.A."/>
            <person name="Denef V.J."/>
            <person name="McMahon K.D."/>
            <person name="Konstantinidis K.T."/>
            <person name="Eloe-Fadrosh E.A."/>
            <person name="Kyrpides N.C."/>
            <person name="Woyke T."/>
        </authorList>
    </citation>
    <scope>NUCLEOTIDE SEQUENCE</scope>
    <source>
        <strain evidence="6">GVMAG-M-3300023179-59</strain>
    </source>
</reference>
<dbReference type="PROSITE" id="PS00095">
    <property type="entry name" value="C5_MTASE_2"/>
    <property type="match status" value="1"/>
</dbReference>
<dbReference type="PROSITE" id="PS50157">
    <property type="entry name" value="ZINC_FINGER_C2H2_2"/>
    <property type="match status" value="1"/>
</dbReference>
<dbReference type="InterPro" id="IPR050390">
    <property type="entry name" value="C5-Methyltransferase"/>
</dbReference>
<protein>
    <recommendedName>
        <fullName evidence="1">DNA (cytosine-5-)-methyltransferase</fullName>
        <ecNumber evidence="1">2.1.1.37</ecNumber>
    </recommendedName>
</protein>
<dbReference type="Gene3D" id="3.90.120.10">
    <property type="entry name" value="DNA Methylase, subunit A, domain 2"/>
    <property type="match status" value="1"/>
</dbReference>
<name>A0A6C0H288_9ZZZZ</name>
<evidence type="ECO:0000256" key="4">
    <source>
        <dbReference type="ARBA" id="ARBA00022691"/>
    </source>
</evidence>
<dbReference type="PRINTS" id="PR00105">
    <property type="entry name" value="C5METTRFRASE"/>
</dbReference>